<dbReference type="CDD" id="cd07316">
    <property type="entry name" value="terB_like_DjlA"/>
    <property type="match status" value="1"/>
</dbReference>
<dbReference type="SMART" id="SM00271">
    <property type="entry name" value="DnaJ"/>
    <property type="match status" value="1"/>
</dbReference>
<dbReference type="InterPro" id="IPR036869">
    <property type="entry name" value="J_dom_sf"/>
</dbReference>
<protein>
    <submittedName>
        <fullName evidence="4">Co-chaperone DjlA</fullName>
    </submittedName>
</protein>
<organism evidence="4 5">
    <name type="scientific">Parathalassolituus penaei</name>
    <dbReference type="NCBI Taxonomy" id="2997323"/>
    <lineage>
        <taxon>Bacteria</taxon>
        <taxon>Pseudomonadati</taxon>
        <taxon>Pseudomonadota</taxon>
        <taxon>Gammaproteobacteria</taxon>
        <taxon>Oceanospirillales</taxon>
        <taxon>Oceanospirillaceae</taxon>
        <taxon>Parathalassolituus</taxon>
    </lineage>
</organism>
<gene>
    <name evidence="4" type="primary">djlA</name>
    <name evidence="4" type="ORF">OUO13_01225</name>
</gene>
<dbReference type="InterPro" id="IPR007791">
    <property type="entry name" value="DjlA_N"/>
</dbReference>
<dbReference type="CDD" id="cd06257">
    <property type="entry name" value="DnaJ"/>
    <property type="match status" value="1"/>
</dbReference>
<proteinExistence type="predicted"/>
<keyword evidence="1" id="KW-0143">Chaperone</keyword>
<dbReference type="InterPro" id="IPR050817">
    <property type="entry name" value="DjlA_DnaK_co-chaperone"/>
</dbReference>
<dbReference type="AlphaFoldDB" id="A0A9X3EJP3"/>
<dbReference type="Gene3D" id="1.10.287.110">
    <property type="entry name" value="DnaJ domain"/>
    <property type="match status" value="1"/>
</dbReference>
<keyword evidence="2" id="KW-0812">Transmembrane</keyword>
<evidence type="ECO:0000313" key="5">
    <source>
        <dbReference type="Proteomes" id="UP001150830"/>
    </source>
</evidence>
<dbReference type="EMBL" id="JAPNOA010000006">
    <property type="protein sequence ID" value="MCY0963808.1"/>
    <property type="molecule type" value="Genomic_DNA"/>
</dbReference>
<evidence type="ECO:0000256" key="1">
    <source>
        <dbReference type="ARBA" id="ARBA00023186"/>
    </source>
</evidence>
<dbReference type="InterPro" id="IPR001623">
    <property type="entry name" value="DnaJ_domain"/>
</dbReference>
<dbReference type="InterPro" id="IPR029024">
    <property type="entry name" value="TerB-like"/>
</dbReference>
<keyword evidence="5" id="KW-1185">Reference proteome</keyword>
<feature type="domain" description="J" evidence="3">
    <location>
        <begin position="199"/>
        <end position="263"/>
    </location>
</feature>
<dbReference type="PRINTS" id="PR00625">
    <property type="entry name" value="JDOMAIN"/>
</dbReference>
<reference evidence="4" key="1">
    <citation type="submission" date="2022-11" db="EMBL/GenBank/DDBJ databases">
        <title>Parathalassolutuus dongxingensis gen. nov., sp. nov., a novel member of family Oceanospirillaceae isolated from a coastal shrimp pond in Guangxi, China.</title>
        <authorList>
            <person name="Chen H."/>
        </authorList>
    </citation>
    <scope>NUCLEOTIDE SEQUENCE</scope>
    <source>
        <strain evidence="4">G-43</strain>
    </source>
</reference>
<dbReference type="Pfam" id="PF00226">
    <property type="entry name" value="DnaJ"/>
    <property type="match status" value="1"/>
</dbReference>
<evidence type="ECO:0000256" key="2">
    <source>
        <dbReference type="SAM" id="Phobius"/>
    </source>
</evidence>
<dbReference type="SUPFAM" id="SSF46565">
    <property type="entry name" value="Chaperone J-domain"/>
    <property type="match status" value="1"/>
</dbReference>
<accession>A0A9X3EJP3</accession>
<evidence type="ECO:0000313" key="4">
    <source>
        <dbReference type="EMBL" id="MCY0963808.1"/>
    </source>
</evidence>
<dbReference type="Pfam" id="PF05099">
    <property type="entry name" value="TerB"/>
    <property type="match status" value="1"/>
</dbReference>
<dbReference type="PROSITE" id="PS50076">
    <property type="entry name" value="DNAJ_2"/>
    <property type="match status" value="1"/>
</dbReference>
<evidence type="ECO:0000259" key="3">
    <source>
        <dbReference type="PROSITE" id="PS50076"/>
    </source>
</evidence>
<name>A0A9X3EJP3_9GAMM</name>
<sequence length="264" mass="29584">MALWMGKAMGSVFGFMTGGPFGAMFGAFVGHLIDQNLERMFSTSLAVMGQRNSGDVRQLFIAGMFHVMGRLAKVDGRVTEREIQAANFVMDRMNLSGAARDQAIRYFREGKDPQFPLDEELQRIRHYMNPHMAQVFLEVAMTVAYADGPASAKEFALMEHVCNQLGITQAQLVTMRKRVEDAMYQSRNGGVSADQQLRQAYQTLGVDSGVDDETLKKTYRRLMSQNHPDKLSASGIPEEMIRLAKEKTQEIQTAYAVIRKARTA</sequence>
<dbReference type="RefSeq" id="WP_283172028.1">
    <property type="nucleotide sequence ID" value="NZ_JAPNOA010000006.1"/>
</dbReference>
<dbReference type="NCBIfam" id="NF006948">
    <property type="entry name" value="PRK09430.1"/>
    <property type="match status" value="1"/>
</dbReference>
<keyword evidence="2" id="KW-1133">Transmembrane helix</keyword>
<dbReference type="SUPFAM" id="SSF158682">
    <property type="entry name" value="TerB-like"/>
    <property type="match status" value="1"/>
</dbReference>
<dbReference type="Proteomes" id="UP001150830">
    <property type="component" value="Unassembled WGS sequence"/>
</dbReference>
<keyword evidence="2" id="KW-0472">Membrane</keyword>
<comment type="caution">
    <text evidence="4">The sequence shown here is derived from an EMBL/GenBank/DDBJ whole genome shotgun (WGS) entry which is preliminary data.</text>
</comment>
<dbReference type="Gene3D" id="1.10.3680.10">
    <property type="entry name" value="TerB-like"/>
    <property type="match status" value="1"/>
</dbReference>
<feature type="transmembrane region" description="Helical" evidence="2">
    <location>
        <begin position="12"/>
        <end position="33"/>
    </location>
</feature>
<dbReference type="PANTHER" id="PTHR24074">
    <property type="entry name" value="CO-CHAPERONE PROTEIN DJLA"/>
    <property type="match status" value="1"/>
</dbReference>